<accession>A0ABP0YC27</accession>
<proteinExistence type="predicted"/>
<protein>
    <submittedName>
        <fullName evidence="1">Uncharacterized protein</fullName>
    </submittedName>
</protein>
<evidence type="ECO:0000313" key="1">
    <source>
        <dbReference type="EMBL" id="CAK9318032.1"/>
    </source>
</evidence>
<reference evidence="1 2" key="1">
    <citation type="submission" date="2024-03" db="EMBL/GenBank/DDBJ databases">
        <authorList>
            <person name="Gkanogiannis A."/>
            <person name="Becerra Lopez-Lavalle L."/>
        </authorList>
    </citation>
    <scope>NUCLEOTIDE SEQUENCE [LARGE SCALE GENOMIC DNA]</scope>
</reference>
<dbReference type="Proteomes" id="UP001642487">
    <property type="component" value="Chromosome 3"/>
</dbReference>
<gene>
    <name evidence="1" type="ORF">CITCOLO1_LOCUS9986</name>
</gene>
<sequence>MGNYSAIYPLPRNTQGQMRALFEGSSIHLVGEIVLLNDLGFVHYEVTYEFISAGSSPFLLSSAGPSLIFASYANLNTPGKEARQIELESYSYPSALEALLQIDHLWMQHRSQFSVQIESNRSPAVGSYFYQIERVKMLSASQIVIESSSMLMELTSGCFHLLNHWKVKLWLTCD</sequence>
<keyword evidence="2" id="KW-1185">Reference proteome</keyword>
<evidence type="ECO:0000313" key="2">
    <source>
        <dbReference type="Proteomes" id="UP001642487"/>
    </source>
</evidence>
<name>A0ABP0YC27_9ROSI</name>
<dbReference type="EMBL" id="OZ021737">
    <property type="protein sequence ID" value="CAK9318032.1"/>
    <property type="molecule type" value="Genomic_DNA"/>
</dbReference>
<organism evidence="1 2">
    <name type="scientific">Citrullus colocynthis</name>
    <name type="common">colocynth</name>
    <dbReference type="NCBI Taxonomy" id="252529"/>
    <lineage>
        <taxon>Eukaryota</taxon>
        <taxon>Viridiplantae</taxon>
        <taxon>Streptophyta</taxon>
        <taxon>Embryophyta</taxon>
        <taxon>Tracheophyta</taxon>
        <taxon>Spermatophyta</taxon>
        <taxon>Magnoliopsida</taxon>
        <taxon>eudicotyledons</taxon>
        <taxon>Gunneridae</taxon>
        <taxon>Pentapetalae</taxon>
        <taxon>rosids</taxon>
        <taxon>fabids</taxon>
        <taxon>Cucurbitales</taxon>
        <taxon>Cucurbitaceae</taxon>
        <taxon>Benincaseae</taxon>
        <taxon>Citrullus</taxon>
    </lineage>
</organism>